<sequence length="148" mass="16552">MSQWSSESFPRATTLTLLNVPLHYTEDMLKWTLESKGLIARCDFIYLTRVQAVGDALSWNMGHALLSFLTPEDAALARTRLAGHAWDSRVGRDGKQIVAQVEDAVPQDYQACVNYVNMITSEQMSFAGLLDWLDVPALNPGSMAWRDC</sequence>
<reference evidence="1" key="1">
    <citation type="submission" date="2023-10" db="EMBL/GenBank/DDBJ databases">
        <authorList>
            <person name="Chen Y."/>
            <person name="Shah S."/>
            <person name="Dougan E. K."/>
            <person name="Thang M."/>
            <person name="Chan C."/>
        </authorList>
    </citation>
    <scope>NUCLEOTIDE SEQUENCE [LARGE SCALE GENOMIC DNA]</scope>
</reference>
<dbReference type="Proteomes" id="UP001189429">
    <property type="component" value="Unassembled WGS sequence"/>
</dbReference>
<dbReference type="SUPFAM" id="SSF54928">
    <property type="entry name" value="RNA-binding domain, RBD"/>
    <property type="match status" value="1"/>
</dbReference>
<organism evidence="1 2">
    <name type="scientific">Prorocentrum cordatum</name>
    <dbReference type="NCBI Taxonomy" id="2364126"/>
    <lineage>
        <taxon>Eukaryota</taxon>
        <taxon>Sar</taxon>
        <taxon>Alveolata</taxon>
        <taxon>Dinophyceae</taxon>
        <taxon>Prorocentrales</taxon>
        <taxon>Prorocentraceae</taxon>
        <taxon>Prorocentrum</taxon>
    </lineage>
</organism>
<evidence type="ECO:0000313" key="1">
    <source>
        <dbReference type="EMBL" id="CAK0885435.1"/>
    </source>
</evidence>
<evidence type="ECO:0000313" key="2">
    <source>
        <dbReference type="Proteomes" id="UP001189429"/>
    </source>
</evidence>
<accession>A0ABN9WJD2</accession>
<name>A0ABN9WJD2_9DINO</name>
<dbReference type="CDD" id="cd00590">
    <property type="entry name" value="RRM_SF"/>
    <property type="match status" value="1"/>
</dbReference>
<dbReference type="InterPro" id="IPR035979">
    <property type="entry name" value="RBD_domain_sf"/>
</dbReference>
<evidence type="ECO:0008006" key="3">
    <source>
        <dbReference type="Google" id="ProtNLM"/>
    </source>
</evidence>
<protein>
    <recommendedName>
        <fullName evidence="3">RRM domain-containing protein</fullName>
    </recommendedName>
</protein>
<gene>
    <name evidence="1" type="ORF">PCOR1329_LOCUS67058</name>
</gene>
<proteinExistence type="predicted"/>
<keyword evidence="2" id="KW-1185">Reference proteome</keyword>
<dbReference type="EMBL" id="CAUYUJ010018671">
    <property type="protein sequence ID" value="CAK0885435.1"/>
    <property type="molecule type" value="Genomic_DNA"/>
</dbReference>
<comment type="caution">
    <text evidence="1">The sequence shown here is derived from an EMBL/GenBank/DDBJ whole genome shotgun (WGS) entry which is preliminary data.</text>
</comment>